<dbReference type="Gene3D" id="3.10.180.10">
    <property type="entry name" value="2,3-Dihydroxybiphenyl 1,2-Dioxygenase, domain 1"/>
    <property type="match status" value="1"/>
</dbReference>
<dbReference type="Pfam" id="PF18029">
    <property type="entry name" value="Glyoxalase_6"/>
    <property type="match status" value="1"/>
</dbReference>
<protein>
    <submittedName>
        <fullName evidence="2">VOC family protein</fullName>
    </submittedName>
</protein>
<dbReference type="SUPFAM" id="SSF54593">
    <property type="entry name" value="Glyoxalase/Bleomycin resistance protein/Dihydroxybiphenyl dioxygenase"/>
    <property type="match status" value="1"/>
</dbReference>
<dbReference type="PANTHER" id="PTHR35908">
    <property type="entry name" value="HYPOTHETICAL FUSION PROTEIN"/>
    <property type="match status" value="1"/>
</dbReference>
<dbReference type="PROSITE" id="PS51819">
    <property type="entry name" value="VOC"/>
    <property type="match status" value="1"/>
</dbReference>
<evidence type="ECO:0000313" key="3">
    <source>
        <dbReference type="Proteomes" id="UP000734823"/>
    </source>
</evidence>
<dbReference type="CDD" id="cd06587">
    <property type="entry name" value="VOC"/>
    <property type="match status" value="1"/>
</dbReference>
<reference evidence="2 3" key="1">
    <citation type="submission" date="2020-06" db="EMBL/GenBank/DDBJ databases">
        <title>Actinokineospora xiongansis sp. nov., isolated from soil of Baiyangdian.</title>
        <authorList>
            <person name="Zhang X."/>
        </authorList>
    </citation>
    <scope>NUCLEOTIDE SEQUENCE [LARGE SCALE GENOMIC DNA]</scope>
    <source>
        <strain evidence="2 3">HBU206404</strain>
    </source>
</reference>
<proteinExistence type="predicted"/>
<name>A0ABR7LCS5_9PSEU</name>
<dbReference type="EMBL" id="JABVED010000014">
    <property type="protein sequence ID" value="MBC6450082.1"/>
    <property type="molecule type" value="Genomic_DNA"/>
</dbReference>
<accession>A0ABR7LCS5</accession>
<sequence length="125" mass="14127">MRLTAITLDCADPEELAEFYRQATEFEPHPKSDSDFAGLTRADGLFLGFQRVDGYRPPRWPAQTVPQQVHLDFAVDDLDAAEARLLELGATKLDHQPLDHQPGLDNWRVFADPAGHPFCLTRVRD</sequence>
<dbReference type="InterPro" id="IPR029068">
    <property type="entry name" value="Glyas_Bleomycin-R_OHBP_Dase"/>
</dbReference>
<dbReference type="PANTHER" id="PTHR35908:SF1">
    <property type="entry name" value="CONSERVED PROTEIN"/>
    <property type="match status" value="1"/>
</dbReference>
<organism evidence="2 3">
    <name type="scientific">Actinokineospora xionganensis</name>
    <dbReference type="NCBI Taxonomy" id="2684470"/>
    <lineage>
        <taxon>Bacteria</taxon>
        <taxon>Bacillati</taxon>
        <taxon>Actinomycetota</taxon>
        <taxon>Actinomycetes</taxon>
        <taxon>Pseudonocardiales</taxon>
        <taxon>Pseudonocardiaceae</taxon>
        <taxon>Actinokineospora</taxon>
    </lineage>
</organism>
<comment type="caution">
    <text evidence="2">The sequence shown here is derived from an EMBL/GenBank/DDBJ whole genome shotgun (WGS) entry which is preliminary data.</text>
</comment>
<dbReference type="Proteomes" id="UP000734823">
    <property type="component" value="Unassembled WGS sequence"/>
</dbReference>
<dbReference type="InterPro" id="IPR041581">
    <property type="entry name" value="Glyoxalase_6"/>
</dbReference>
<dbReference type="InterPro" id="IPR037523">
    <property type="entry name" value="VOC_core"/>
</dbReference>
<gene>
    <name evidence="2" type="ORF">GPZ80_23245</name>
</gene>
<evidence type="ECO:0000313" key="2">
    <source>
        <dbReference type="EMBL" id="MBC6450082.1"/>
    </source>
</evidence>
<feature type="domain" description="VOC" evidence="1">
    <location>
        <begin position="2"/>
        <end position="123"/>
    </location>
</feature>
<evidence type="ECO:0000259" key="1">
    <source>
        <dbReference type="PROSITE" id="PS51819"/>
    </source>
</evidence>
<keyword evidence="3" id="KW-1185">Reference proteome</keyword>